<feature type="region of interest" description="Disordered" evidence="1">
    <location>
        <begin position="42"/>
        <end position="103"/>
    </location>
</feature>
<dbReference type="Proteomes" id="UP000214646">
    <property type="component" value="Unassembled WGS sequence"/>
</dbReference>
<accession>A0A225DGI9</accession>
<evidence type="ECO:0000256" key="1">
    <source>
        <dbReference type="SAM" id="MobiDB-lite"/>
    </source>
</evidence>
<gene>
    <name evidence="2" type="ORF">FRUB_09039</name>
</gene>
<dbReference type="EMBL" id="NIDE01000017">
    <property type="protein sequence ID" value="OWK36476.1"/>
    <property type="molecule type" value="Genomic_DNA"/>
</dbReference>
<name>A0A225DGI9_9BACT</name>
<evidence type="ECO:0000313" key="2">
    <source>
        <dbReference type="EMBL" id="OWK36476.1"/>
    </source>
</evidence>
<sequence length="103" mass="11213">MVQFEPMEKQNTSAAVVLVGGNFSISSANGLQPGMYLVRVSTKEEQNKPLDPNLPLTPSGNNLPGSSKTEAKKPVIPPEWGAKSKQQVEVKPEGMNKFDFEIK</sequence>
<protein>
    <submittedName>
        <fullName evidence="2">Uncharacterized protein</fullName>
    </submittedName>
</protein>
<organism evidence="2 3">
    <name type="scientific">Fimbriiglobus ruber</name>
    <dbReference type="NCBI Taxonomy" id="1908690"/>
    <lineage>
        <taxon>Bacteria</taxon>
        <taxon>Pseudomonadati</taxon>
        <taxon>Planctomycetota</taxon>
        <taxon>Planctomycetia</taxon>
        <taxon>Gemmatales</taxon>
        <taxon>Gemmataceae</taxon>
        <taxon>Fimbriiglobus</taxon>
    </lineage>
</organism>
<keyword evidence="3" id="KW-1185">Reference proteome</keyword>
<feature type="compositionally biased region" description="Basic and acidic residues" evidence="1">
    <location>
        <begin position="86"/>
        <end position="103"/>
    </location>
</feature>
<reference evidence="3" key="1">
    <citation type="submission" date="2017-06" db="EMBL/GenBank/DDBJ databases">
        <title>Genome analysis of Fimbriiglobus ruber SP5, the first member of the order Planctomycetales with confirmed chitinolytic capability.</title>
        <authorList>
            <person name="Ravin N.V."/>
            <person name="Rakitin A.L."/>
            <person name="Ivanova A.A."/>
            <person name="Beletsky A.V."/>
            <person name="Kulichevskaya I.S."/>
            <person name="Mardanov A.V."/>
            <person name="Dedysh S.N."/>
        </authorList>
    </citation>
    <scope>NUCLEOTIDE SEQUENCE [LARGE SCALE GENOMIC DNA]</scope>
    <source>
        <strain evidence="3">SP5</strain>
    </source>
</reference>
<evidence type="ECO:0000313" key="3">
    <source>
        <dbReference type="Proteomes" id="UP000214646"/>
    </source>
</evidence>
<proteinExistence type="predicted"/>
<dbReference type="AlphaFoldDB" id="A0A225DGI9"/>
<feature type="compositionally biased region" description="Polar residues" evidence="1">
    <location>
        <begin position="56"/>
        <end position="68"/>
    </location>
</feature>
<comment type="caution">
    <text evidence="2">The sequence shown here is derived from an EMBL/GenBank/DDBJ whole genome shotgun (WGS) entry which is preliminary data.</text>
</comment>